<keyword evidence="7" id="KW-1185">Reference proteome</keyword>
<dbReference type="InterPro" id="IPR002018">
    <property type="entry name" value="CarbesteraseB"/>
</dbReference>
<evidence type="ECO:0000256" key="4">
    <source>
        <dbReference type="RuleBase" id="RU361235"/>
    </source>
</evidence>
<evidence type="ECO:0000256" key="2">
    <source>
        <dbReference type="ARBA" id="ARBA00022487"/>
    </source>
</evidence>
<evidence type="ECO:0000256" key="1">
    <source>
        <dbReference type="ARBA" id="ARBA00005964"/>
    </source>
</evidence>
<gene>
    <name evidence="6" type="ORF">WR25_19750</name>
</gene>
<dbReference type="InterPro" id="IPR019819">
    <property type="entry name" value="Carboxylesterase_B_CS"/>
</dbReference>
<sequence length="447" mass="51020">MGSCESIFRKRSIEKSQIIDTDTGSLEGLEETYDGEKYDIYMGIPYAEPPVGNLRFQKTKPKEPWAGVRSCKKFGYRSVQKDMFWDTFNCIGPQNEDCLYLNIFGPELDPMKKYPVMFYIHGGGFMMDSSLRYTPRNVCRNLCSKGIIVVTIHYRLGYLGYFCTGDEASPGNYGLYDQIEALKWIKKNIEQFGGDPDNITVAGQSAGAVSADLLSLSPLSRDLFKNKMVLGANSFCHWAVTTPEACRAYCRKKAVRLGWTAPHQFTDLYEESRSIMDFMRKVPASKLGAHMIGKRLIFRDCVLPLAPVIGDEALPRPLEELRKEAPEKPSIVGVGEQESLLFIAIGLMKCNRKELEQHISTLCRRTGRNMDEVLRQMNRLYGDSPQLRGSKRHLKEMIVTPFVNRMSQFYEYWEESQNTNNNKIAINDNRKIVDRTISISPTEHLRT</sequence>
<keyword evidence="2" id="KW-0719">Serine esterase</keyword>
<dbReference type="PROSITE" id="PS00941">
    <property type="entry name" value="CARBOXYLESTERASE_B_2"/>
    <property type="match status" value="1"/>
</dbReference>
<comment type="caution">
    <text evidence="6">The sequence shown here is derived from an EMBL/GenBank/DDBJ whole genome shotgun (WGS) entry which is preliminary data.</text>
</comment>
<dbReference type="SUPFAM" id="SSF53474">
    <property type="entry name" value="alpha/beta-Hydrolases"/>
    <property type="match status" value="1"/>
</dbReference>
<reference evidence="6 7" key="1">
    <citation type="journal article" date="2017" name="Curr. Biol.">
        <title>Genome architecture and evolution of a unichromosomal asexual nematode.</title>
        <authorList>
            <person name="Fradin H."/>
            <person name="Zegar C."/>
            <person name="Gutwein M."/>
            <person name="Lucas J."/>
            <person name="Kovtun M."/>
            <person name="Corcoran D."/>
            <person name="Baugh L.R."/>
            <person name="Kiontke K."/>
            <person name="Gunsalus K."/>
            <person name="Fitch D.H."/>
            <person name="Piano F."/>
        </authorList>
    </citation>
    <scope>NUCLEOTIDE SEQUENCE [LARGE SCALE GENOMIC DNA]</scope>
    <source>
        <strain evidence="6">PF1309</strain>
    </source>
</reference>
<dbReference type="OrthoDB" id="3200163at2759"/>
<proteinExistence type="inferred from homology"/>
<evidence type="ECO:0000259" key="5">
    <source>
        <dbReference type="Pfam" id="PF00135"/>
    </source>
</evidence>
<protein>
    <recommendedName>
        <fullName evidence="4">Carboxylic ester hydrolase</fullName>
        <ecNumber evidence="4">3.1.1.-</ecNumber>
    </recommendedName>
</protein>
<dbReference type="EC" id="3.1.1.-" evidence="4"/>
<name>A0A2A2LPL6_9BILA</name>
<dbReference type="PROSITE" id="PS00122">
    <property type="entry name" value="CARBOXYLESTERASE_B_1"/>
    <property type="match status" value="1"/>
</dbReference>
<dbReference type="AlphaFoldDB" id="A0A2A2LPL6"/>
<dbReference type="PANTHER" id="PTHR44590">
    <property type="entry name" value="CARBOXYLIC ESTER HYDROLASE-RELATED"/>
    <property type="match status" value="1"/>
</dbReference>
<dbReference type="Proteomes" id="UP000218231">
    <property type="component" value="Unassembled WGS sequence"/>
</dbReference>
<dbReference type="Gene3D" id="3.40.50.1820">
    <property type="entry name" value="alpha/beta hydrolase"/>
    <property type="match status" value="1"/>
</dbReference>
<evidence type="ECO:0000313" key="7">
    <source>
        <dbReference type="Proteomes" id="UP000218231"/>
    </source>
</evidence>
<dbReference type="GO" id="GO:0052689">
    <property type="term" value="F:carboxylic ester hydrolase activity"/>
    <property type="evidence" value="ECO:0007669"/>
    <property type="project" value="UniProtKB-KW"/>
</dbReference>
<accession>A0A2A2LPL6</accession>
<dbReference type="PANTHER" id="PTHR44590:SF4">
    <property type="entry name" value="CARBOXYLIC ESTER HYDROLASE"/>
    <property type="match status" value="1"/>
</dbReference>
<feature type="domain" description="Carboxylesterase type B" evidence="5">
    <location>
        <begin position="16"/>
        <end position="393"/>
    </location>
</feature>
<keyword evidence="3 4" id="KW-0378">Hydrolase</keyword>
<dbReference type="EMBL" id="LIAE01006532">
    <property type="protein sequence ID" value="PAV88176.1"/>
    <property type="molecule type" value="Genomic_DNA"/>
</dbReference>
<comment type="similarity">
    <text evidence="1 4">Belongs to the type-B carboxylesterase/lipase family.</text>
</comment>
<evidence type="ECO:0000313" key="6">
    <source>
        <dbReference type="EMBL" id="PAV88176.1"/>
    </source>
</evidence>
<organism evidence="6 7">
    <name type="scientific">Diploscapter pachys</name>
    <dbReference type="NCBI Taxonomy" id="2018661"/>
    <lineage>
        <taxon>Eukaryota</taxon>
        <taxon>Metazoa</taxon>
        <taxon>Ecdysozoa</taxon>
        <taxon>Nematoda</taxon>
        <taxon>Chromadorea</taxon>
        <taxon>Rhabditida</taxon>
        <taxon>Rhabditina</taxon>
        <taxon>Rhabditomorpha</taxon>
        <taxon>Rhabditoidea</taxon>
        <taxon>Rhabditidae</taxon>
        <taxon>Diploscapter</taxon>
    </lineage>
</organism>
<dbReference type="Pfam" id="PF00135">
    <property type="entry name" value="COesterase"/>
    <property type="match status" value="1"/>
</dbReference>
<evidence type="ECO:0000256" key="3">
    <source>
        <dbReference type="ARBA" id="ARBA00022801"/>
    </source>
</evidence>
<dbReference type="InterPro" id="IPR019826">
    <property type="entry name" value="Carboxylesterase_B_AS"/>
</dbReference>
<dbReference type="InterPro" id="IPR029058">
    <property type="entry name" value="AB_hydrolase_fold"/>
</dbReference>
<dbReference type="STRING" id="2018661.A0A2A2LPL6"/>